<protein>
    <submittedName>
        <fullName evidence="1">Uncharacterized protein</fullName>
    </submittedName>
</protein>
<organism evidence="1 2">
    <name type="scientific">Bacteroides cellulosilyticus DSM 14838</name>
    <dbReference type="NCBI Taxonomy" id="537012"/>
    <lineage>
        <taxon>Bacteria</taxon>
        <taxon>Pseudomonadati</taxon>
        <taxon>Bacteroidota</taxon>
        <taxon>Bacteroidia</taxon>
        <taxon>Bacteroidales</taxon>
        <taxon>Bacteroidaceae</taxon>
        <taxon>Bacteroides</taxon>
    </lineage>
</organism>
<sequence>MIIKQIDAVESGVGKFHPAPNSREYLFFSLNYLSKGLKELSFRQELREPSL</sequence>
<gene>
    <name evidence="1" type="ORF">BACCELL_02877</name>
</gene>
<reference evidence="1 2" key="1">
    <citation type="submission" date="2008-12" db="EMBL/GenBank/DDBJ databases">
        <authorList>
            <person name="Fulton L."/>
            <person name="Clifton S."/>
            <person name="Fulton B."/>
            <person name="Xu J."/>
            <person name="Minx P."/>
            <person name="Pepin K.H."/>
            <person name="Johnson M."/>
            <person name="Bhonagiri V."/>
            <person name="Nash W.E."/>
            <person name="Mardis E.R."/>
            <person name="Wilson R.K."/>
        </authorList>
    </citation>
    <scope>NUCLEOTIDE SEQUENCE [LARGE SCALE GENOMIC DNA]</scope>
    <source>
        <strain evidence="1 2">DSM 14838</strain>
    </source>
</reference>
<dbReference type="Proteomes" id="UP000003711">
    <property type="component" value="Unassembled WGS sequence"/>
</dbReference>
<accession>E2NF07</accession>
<reference evidence="1 2" key="2">
    <citation type="submission" date="2009-01" db="EMBL/GenBank/DDBJ databases">
        <title>Draft genome sequence of Bacteroides cellulosilyticus (DSM 14838).</title>
        <authorList>
            <person name="Sudarsanam P."/>
            <person name="Ley R."/>
            <person name="Guruge J."/>
            <person name="Turnbaugh P.J."/>
            <person name="Mahowald M."/>
            <person name="Liep D."/>
            <person name="Gordon J."/>
        </authorList>
    </citation>
    <scope>NUCLEOTIDE SEQUENCE [LARGE SCALE GENOMIC DNA]</scope>
    <source>
        <strain evidence="1 2">DSM 14838</strain>
    </source>
</reference>
<comment type="caution">
    <text evidence="1">The sequence shown here is derived from an EMBL/GenBank/DDBJ whole genome shotgun (WGS) entry which is preliminary data.</text>
</comment>
<name>E2NF07_9BACE</name>
<evidence type="ECO:0000313" key="2">
    <source>
        <dbReference type="Proteomes" id="UP000003711"/>
    </source>
</evidence>
<evidence type="ECO:0000313" key="1">
    <source>
        <dbReference type="EMBL" id="EEF89499.1"/>
    </source>
</evidence>
<dbReference type="HOGENOM" id="CLU_3095320_0_0_10"/>
<proteinExistence type="predicted"/>
<dbReference type="AlphaFoldDB" id="E2NF07"/>
<dbReference type="EMBL" id="ACCH01000206">
    <property type="protein sequence ID" value="EEF89499.1"/>
    <property type="molecule type" value="Genomic_DNA"/>
</dbReference>